<comment type="similarity">
    <text evidence="10">Belongs to the glycosyltransferase 28 family. MurG subfamily.</text>
</comment>
<evidence type="ECO:0000256" key="9">
    <source>
        <dbReference type="ARBA" id="ARBA00023316"/>
    </source>
</evidence>
<evidence type="ECO:0000313" key="13">
    <source>
        <dbReference type="EMBL" id="GEK89886.1"/>
    </source>
</evidence>
<comment type="caution">
    <text evidence="10">Lacks conserved residue(s) required for the propagation of feature annotation.</text>
</comment>
<organism evidence="13 14">
    <name type="scientific">Alkalibacterium putridalgicola</name>
    <dbReference type="NCBI Taxonomy" id="426703"/>
    <lineage>
        <taxon>Bacteria</taxon>
        <taxon>Bacillati</taxon>
        <taxon>Bacillota</taxon>
        <taxon>Bacilli</taxon>
        <taxon>Lactobacillales</taxon>
        <taxon>Carnobacteriaceae</taxon>
        <taxon>Alkalibacterium</taxon>
    </lineage>
</organism>
<comment type="caution">
    <text evidence="13">The sequence shown here is derived from an EMBL/GenBank/DDBJ whole genome shotgun (WGS) entry which is preliminary data.</text>
</comment>
<evidence type="ECO:0000256" key="10">
    <source>
        <dbReference type="HAMAP-Rule" id="MF_00033"/>
    </source>
</evidence>
<evidence type="ECO:0000256" key="6">
    <source>
        <dbReference type="ARBA" id="ARBA00022984"/>
    </source>
</evidence>
<reference evidence="13 14" key="1">
    <citation type="submission" date="2019-07" db="EMBL/GenBank/DDBJ databases">
        <title>Whole genome shotgun sequence of Alkalibacterium putridalgicola NBRC 103243.</title>
        <authorList>
            <person name="Hosoyama A."/>
            <person name="Uohara A."/>
            <person name="Ohji S."/>
            <person name="Ichikawa N."/>
        </authorList>
    </citation>
    <scope>NUCLEOTIDE SEQUENCE [LARGE SCALE GENOMIC DNA]</scope>
    <source>
        <strain evidence="13 14">NBRC 103243</strain>
    </source>
</reference>
<keyword evidence="3 10" id="KW-0328">Glycosyltransferase</keyword>
<keyword evidence="14" id="KW-1185">Reference proteome</keyword>
<keyword evidence="5 10" id="KW-0133">Cell shape</keyword>
<accession>A0ABQ0UZD3</accession>
<dbReference type="HAMAP" id="MF_00033">
    <property type="entry name" value="MurG"/>
    <property type="match status" value="1"/>
</dbReference>
<comment type="subcellular location">
    <subcellularLocation>
        <location evidence="10">Cell membrane</location>
        <topology evidence="10">Peripheral membrane protein</topology>
        <orientation evidence="10">Cytoplasmic side</orientation>
    </subcellularLocation>
</comment>
<feature type="binding site" evidence="10">
    <location>
        <position position="284"/>
    </location>
    <ligand>
        <name>UDP-N-acetyl-alpha-D-glucosamine</name>
        <dbReference type="ChEBI" id="CHEBI:57705"/>
    </ligand>
</feature>
<dbReference type="NCBIfam" id="TIGR01133">
    <property type="entry name" value="murG"/>
    <property type="match status" value="1"/>
</dbReference>
<proteinExistence type="inferred from homology"/>
<evidence type="ECO:0000256" key="2">
    <source>
        <dbReference type="ARBA" id="ARBA00022618"/>
    </source>
</evidence>
<evidence type="ECO:0000259" key="12">
    <source>
        <dbReference type="Pfam" id="PF04101"/>
    </source>
</evidence>
<dbReference type="Gene3D" id="3.40.50.2000">
    <property type="entry name" value="Glycogen Phosphorylase B"/>
    <property type="match status" value="2"/>
</dbReference>
<evidence type="ECO:0000256" key="1">
    <source>
        <dbReference type="ARBA" id="ARBA00022475"/>
    </source>
</evidence>
<keyword evidence="6 10" id="KW-0573">Peptidoglycan synthesis</keyword>
<evidence type="ECO:0000259" key="11">
    <source>
        <dbReference type="Pfam" id="PF03033"/>
    </source>
</evidence>
<comment type="function">
    <text evidence="10">Cell wall formation. Catalyzes the transfer of a GlcNAc subunit on undecaprenyl-pyrophosphoryl-MurNAc-pentapeptide (lipid intermediate I) to form undecaprenyl-pyrophosphoryl-MurNAc-(pentapeptide)GlcNAc (lipid intermediate II).</text>
</comment>
<keyword evidence="9 10" id="KW-0961">Cell wall biogenesis/degradation</keyword>
<feature type="domain" description="Glycosyl transferase family 28 C-terminal" evidence="12">
    <location>
        <begin position="218"/>
        <end position="386"/>
    </location>
</feature>
<dbReference type="CDD" id="cd03785">
    <property type="entry name" value="GT28_MurG"/>
    <property type="match status" value="1"/>
</dbReference>
<evidence type="ECO:0000313" key="14">
    <source>
        <dbReference type="Proteomes" id="UP000321425"/>
    </source>
</evidence>
<evidence type="ECO:0000256" key="5">
    <source>
        <dbReference type="ARBA" id="ARBA00022960"/>
    </source>
</evidence>
<comment type="pathway">
    <text evidence="10">Cell wall biogenesis; peptidoglycan biosynthesis.</text>
</comment>
<dbReference type="Pfam" id="PF04101">
    <property type="entry name" value="Glyco_tran_28_C"/>
    <property type="match status" value="1"/>
</dbReference>
<keyword evidence="2 10" id="KW-0132">Cell division</keyword>
<dbReference type="GO" id="GO:0016740">
    <property type="term" value="F:transferase activity"/>
    <property type="evidence" value="ECO:0007669"/>
    <property type="project" value="UniProtKB-KW"/>
</dbReference>
<feature type="domain" description="Glycosyltransferase family 28 N-terminal" evidence="11">
    <location>
        <begin position="27"/>
        <end position="170"/>
    </location>
</feature>
<dbReference type="SUPFAM" id="SSF53756">
    <property type="entry name" value="UDP-Glycosyltransferase/glycogen phosphorylase"/>
    <property type="match status" value="1"/>
</dbReference>
<evidence type="ECO:0000256" key="8">
    <source>
        <dbReference type="ARBA" id="ARBA00023306"/>
    </source>
</evidence>
<feature type="binding site" evidence="10">
    <location>
        <position position="152"/>
    </location>
    <ligand>
        <name>UDP-N-acetyl-alpha-D-glucosamine</name>
        <dbReference type="ChEBI" id="CHEBI:57705"/>
    </ligand>
</feature>
<feature type="binding site" evidence="10">
    <location>
        <begin position="34"/>
        <end position="36"/>
    </location>
    <ligand>
        <name>UDP-N-acetyl-alpha-D-glucosamine</name>
        <dbReference type="ChEBI" id="CHEBI:57705"/>
    </ligand>
</feature>
<dbReference type="EMBL" id="BJUX01000025">
    <property type="protein sequence ID" value="GEK89886.1"/>
    <property type="molecule type" value="Genomic_DNA"/>
</dbReference>
<feature type="binding site" evidence="10">
    <location>
        <position position="225"/>
    </location>
    <ligand>
        <name>UDP-N-acetyl-alpha-D-glucosamine</name>
        <dbReference type="ChEBI" id="CHEBI:57705"/>
    </ligand>
</feature>
<feature type="binding site" evidence="10">
    <location>
        <position position="329"/>
    </location>
    <ligand>
        <name>UDP-N-acetyl-alpha-D-glucosamine</name>
        <dbReference type="ChEBI" id="CHEBI:57705"/>
    </ligand>
</feature>
<evidence type="ECO:0000256" key="4">
    <source>
        <dbReference type="ARBA" id="ARBA00022679"/>
    </source>
</evidence>
<comment type="catalytic activity">
    <reaction evidence="10">
        <text>Mur2Ac(oyl-L-Ala-gamma-D-Glu-L-Lys-D-Ala-D-Ala)-di-trans,octa-cis-undecaprenyl diphosphate + UDP-N-acetyl-alpha-D-glucosamine = beta-D-GlcNAc-(1-&gt;4)-Mur2Ac(oyl-L-Ala-gamma-D-Glu-L-Lys-D-Ala-D-Ala)-di-trans,octa-cis-undecaprenyl diphosphate + UDP + H(+)</text>
        <dbReference type="Rhea" id="RHEA:23192"/>
        <dbReference type="ChEBI" id="CHEBI:15378"/>
        <dbReference type="ChEBI" id="CHEBI:57705"/>
        <dbReference type="ChEBI" id="CHEBI:58223"/>
        <dbReference type="ChEBI" id="CHEBI:60032"/>
        <dbReference type="ChEBI" id="CHEBI:60033"/>
        <dbReference type="EC" id="2.4.1.227"/>
    </reaction>
</comment>
<keyword evidence="4 10" id="KW-0808">Transferase</keyword>
<dbReference type="InterPro" id="IPR007235">
    <property type="entry name" value="Glyco_trans_28_C"/>
</dbReference>
<dbReference type="InterPro" id="IPR004276">
    <property type="entry name" value="GlycoTrans_28_N"/>
</dbReference>
<dbReference type="InterPro" id="IPR006009">
    <property type="entry name" value="GlcNAc_MurG"/>
</dbReference>
<sequence>MTSFKLSKKSISQLKGAKHLGAYKMKILVTGGGTGGHIYPALALMNRMKELDEKAEFLYVGTHRGLESTIVPDQGYMFEPLKVEGFKRDISFKGIAYNLNTVKLFLSSVFKAKKIVKRFDPDVVIGTGGYVSAPVCYAASKLNVPTLIHEQNSVVGLTNKFLARYVSTIAICFEEAREQFGSSKDKVVYTGNPRAQEVAGLVKTDILKNYDLDPDKPTVLIFGGSRGAFKINETVLDSRDDLINKPYQTLFITGKHHYTSIMEKWGNDLVSEEKSGNVKIVPYINHLPEVFASVSLVVSRSGATTLAELTSLGIPSILIPSPNVTEDHQTKNAKSLADKGAALMLKELDLTADSLVEKIDLLMNDNHKRDEMSRASRQLGKPNASDLIIDTILTELKSKLV</sequence>
<name>A0ABQ0UZD3_9LACT</name>
<dbReference type="EC" id="2.4.1.227" evidence="10"/>
<keyword evidence="7 10" id="KW-0472">Membrane</keyword>
<dbReference type="Proteomes" id="UP000321425">
    <property type="component" value="Unassembled WGS sequence"/>
</dbReference>
<keyword evidence="1 10" id="KW-1003">Cell membrane</keyword>
<dbReference type="PANTHER" id="PTHR21015">
    <property type="entry name" value="UDP-N-ACETYLGLUCOSAMINE--N-ACETYLMURAMYL-(PENTAPEPTIDE) PYROPHOSPHORYL-UNDECAPRENOL N-ACETYLGLUCOSAMINE TRANSFERASE 1"/>
    <property type="match status" value="1"/>
</dbReference>
<dbReference type="Pfam" id="PF03033">
    <property type="entry name" value="Glyco_transf_28"/>
    <property type="match status" value="1"/>
</dbReference>
<dbReference type="PANTHER" id="PTHR21015:SF22">
    <property type="entry name" value="GLYCOSYLTRANSFERASE"/>
    <property type="match status" value="1"/>
</dbReference>
<evidence type="ECO:0000256" key="7">
    <source>
        <dbReference type="ARBA" id="ARBA00023136"/>
    </source>
</evidence>
<gene>
    <name evidence="10 13" type="primary">murG</name>
    <name evidence="13" type="ORF">APU01nite_19250</name>
</gene>
<evidence type="ECO:0000256" key="3">
    <source>
        <dbReference type="ARBA" id="ARBA00022676"/>
    </source>
</evidence>
<keyword evidence="8 10" id="KW-0131">Cell cycle</keyword>
<protein>
    <recommendedName>
        <fullName evidence="10">UDP-N-acetylglucosamine--N-acetylmuramyl-(pentapeptide) pyrophosphoryl-undecaprenol N-acetylglucosamine transferase</fullName>
        <ecNumber evidence="10">2.4.1.227</ecNumber>
    </recommendedName>
    <alternativeName>
        <fullName evidence="10">Undecaprenyl-PP-MurNAc-pentapeptide-UDPGlcNAc GlcNAc transferase</fullName>
    </alternativeName>
</protein>